<reference evidence="7" key="1">
    <citation type="submission" date="2018-04" db="EMBL/GenBank/DDBJ databases">
        <authorList>
            <person name="Cornet L."/>
        </authorList>
    </citation>
    <scope>NUCLEOTIDE SEQUENCE [LARGE SCALE GENOMIC DNA]</scope>
</reference>
<dbReference type="InterPro" id="IPR001610">
    <property type="entry name" value="PAC"/>
</dbReference>
<dbReference type="SUPFAM" id="SSF55785">
    <property type="entry name" value="PYP-like sensor domain (PAS domain)"/>
    <property type="match status" value="5"/>
</dbReference>
<name>A0A2W4WM91_9CYAN</name>
<dbReference type="InterPro" id="IPR029787">
    <property type="entry name" value="Nucleotide_cyclase"/>
</dbReference>
<dbReference type="CDD" id="cd01949">
    <property type="entry name" value="GGDEF"/>
    <property type="match status" value="1"/>
</dbReference>
<dbReference type="Gene3D" id="3.30.70.270">
    <property type="match status" value="1"/>
</dbReference>
<dbReference type="SMART" id="SM00086">
    <property type="entry name" value="PAC"/>
    <property type="match status" value="5"/>
</dbReference>
<dbReference type="NCBIfam" id="TIGR00254">
    <property type="entry name" value="GGDEF"/>
    <property type="match status" value="1"/>
</dbReference>
<dbReference type="Pfam" id="PF08447">
    <property type="entry name" value="PAS_3"/>
    <property type="match status" value="3"/>
</dbReference>
<dbReference type="InterPro" id="IPR000160">
    <property type="entry name" value="GGDEF_dom"/>
</dbReference>
<evidence type="ECO:0008006" key="8">
    <source>
        <dbReference type="Google" id="ProtNLM"/>
    </source>
</evidence>
<dbReference type="PROSITE" id="PS50887">
    <property type="entry name" value="GGDEF"/>
    <property type="match status" value="1"/>
</dbReference>
<dbReference type="Pfam" id="PF01590">
    <property type="entry name" value="GAF"/>
    <property type="match status" value="2"/>
</dbReference>
<dbReference type="Proteomes" id="UP000249081">
    <property type="component" value="Unassembled WGS sequence"/>
</dbReference>
<dbReference type="Pfam" id="PF13185">
    <property type="entry name" value="GAF_2"/>
    <property type="match status" value="1"/>
</dbReference>
<dbReference type="Gene3D" id="2.10.70.100">
    <property type="match status" value="1"/>
</dbReference>
<feature type="domain" description="GGDEF" evidence="5">
    <location>
        <begin position="1226"/>
        <end position="1363"/>
    </location>
</feature>
<dbReference type="SMART" id="SM00267">
    <property type="entry name" value="GGDEF"/>
    <property type="match status" value="1"/>
</dbReference>
<dbReference type="Gene3D" id="3.30.450.40">
    <property type="match status" value="4"/>
</dbReference>
<gene>
    <name evidence="6" type="ORF">DCF17_04440</name>
</gene>
<dbReference type="InterPro" id="IPR043128">
    <property type="entry name" value="Rev_trsase/Diguanyl_cyclase"/>
</dbReference>
<feature type="domain" description="PAC" evidence="4">
    <location>
        <begin position="532"/>
        <end position="584"/>
    </location>
</feature>
<protein>
    <recommendedName>
        <fullName evidence="8">Diguanylate cyclase</fullName>
    </recommendedName>
</protein>
<feature type="domain" description="PAS" evidence="3">
    <location>
        <begin position="189"/>
        <end position="242"/>
    </location>
</feature>
<evidence type="ECO:0000259" key="3">
    <source>
        <dbReference type="PROSITE" id="PS50112"/>
    </source>
</evidence>
<dbReference type="PROSITE" id="PS50112">
    <property type="entry name" value="PAS"/>
    <property type="match status" value="4"/>
</dbReference>
<dbReference type="InterPro" id="IPR000014">
    <property type="entry name" value="PAS"/>
</dbReference>
<dbReference type="InterPro" id="IPR035965">
    <property type="entry name" value="PAS-like_dom_sf"/>
</dbReference>
<dbReference type="PROSITE" id="PS50046">
    <property type="entry name" value="PHYTOCHROME_2"/>
    <property type="match status" value="1"/>
</dbReference>
<dbReference type="SMART" id="SM00091">
    <property type="entry name" value="PAS"/>
    <property type="match status" value="5"/>
</dbReference>
<feature type="domain" description="PAS" evidence="3">
    <location>
        <begin position="885"/>
        <end position="943"/>
    </location>
</feature>
<dbReference type="InterPro" id="IPR013655">
    <property type="entry name" value="PAS_fold_3"/>
</dbReference>
<proteinExistence type="predicted"/>
<feature type="domain" description="PAS" evidence="3">
    <location>
        <begin position="581"/>
        <end position="651"/>
    </location>
</feature>
<dbReference type="Gene3D" id="3.30.450.20">
    <property type="entry name" value="PAS domain"/>
    <property type="match status" value="5"/>
</dbReference>
<dbReference type="FunFam" id="3.30.70.270:FF:000001">
    <property type="entry name" value="Diguanylate cyclase domain protein"/>
    <property type="match status" value="1"/>
</dbReference>
<dbReference type="PANTHER" id="PTHR44757:SF2">
    <property type="entry name" value="BIOFILM ARCHITECTURE MAINTENANCE PROTEIN MBAA"/>
    <property type="match status" value="1"/>
</dbReference>
<evidence type="ECO:0000259" key="2">
    <source>
        <dbReference type="PROSITE" id="PS50046"/>
    </source>
</evidence>
<reference evidence="6 7" key="2">
    <citation type="submission" date="2018-06" db="EMBL/GenBank/DDBJ databases">
        <title>Metagenomic assembly of (sub)arctic Cyanobacteria and their associated microbiome from non-axenic cultures.</title>
        <authorList>
            <person name="Baurain D."/>
        </authorList>
    </citation>
    <scope>NUCLEOTIDE SEQUENCE [LARGE SCALE GENOMIC DNA]</scope>
    <source>
        <strain evidence="6">ULC041bin1</strain>
    </source>
</reference>
<dbReference type="InterPro" id="IPR016132">
    <property type="entry name" value="Phyto_chromo_attachment"/>
</dbReference>
<dbReference type="SUPFAM" id="SSF55073">
    <property type="entry name" value="Nucleotide cyclase"/>
    <property type="match status" value="1"/>
</dbReference>
<evidence type="ECO:0000313" key="6">
    <source>
        <dbReference type="EMBL" id="PZO44317.1"/>
    </source>
</evidence>
<sequence length="1369" mass="151914">MNDSPDDAERLAAVQRYHILDTPPDGAFDRITAIAARLFQVPIALVTVVDHDRIWFKSRHGLAVEQIDREPGLCASAILQGEVYAIADALQDPRTLTNSLVRGEFGLRFYAAAPLTTRDGYNLGTLCVIDRQPRQITADETQTLVDLAAVVMDELELRLSARQLVATTAAQRVAIDTLYHRAPCGYHSLDADGVFIEINDTELGWLGLSREAVVGQLRFTDVLTPASQATFAVSFPRFKQQGRIDDLEFELVRADGASQWILISAIADYDEQGNYVSSRSTAYNISDRKRTELALRQLNQSLEAKVADRTAELADRNAELEASNQALHLSNLRFRNAFDYAGIGMALVGLEGHWLEVNRSLCEITGYGEAELLATTFQAITHPDDLDADLDLMRQLLSQDIRHYHLEKRYRHQQGHWIWAMLSVSIVTDERQVPLYFVAQIQDINERKQAELALHKSQTMLLEAQAMGHIGSWEYDVTTQATTWSAEKFRILGRDPALGAPSFDDLLRLYHPEDGDRLRQAVEHTLTTGEPYSIRLKCTRSDGTIRYLEDRGQAKRSAQGDIVRLFGIAQDITDRVQAERELRETSTALAHAVEGISRLDSAGRYLSVNQAYATMAGYTPDEMVGQSWQITVHPDDLERVALAYEQMLVEGKVNVEARGIRQDGSIFHKQLFMVMAYDDQQQSCGHYCFMKDISERAQLEADRKQAKIALQQELERLSEVVDTQQRVALVNPHLEQVMTVIAESALSLTRADGTAVELIEGNELVWHTGSGIAQDHLGERLPLADSLGGQCLTEGRALYCADMDRDGYGNLPIVQALGLRSMVVVPLTYQAERVGVIKVFSRQPDAFTESDKQTLQLMAGFLAASLHLAKEFEAKTTLLRDLQDSEERYRSVVAALSEGVAVVQADGTLLTCNASAAQIVGLQSGQIVGRSLADMALTFIQDDGSPCPDDDHPVCITLRTGQPVNNRVLGLVKTQGTTWISCNTRPLQHPDAPLPYAVVLSFTDITELRRSEVAALRRRAEQERLLSEIAQRIRQTLDLEAVLTTTVTEVQQFLRTDRVIIYRFEANGSGMVIAEAVTPGLPSLLGQSIQTTVDETRLTSYQRGEVRACADIPTEETILCPMDRLTQAQAKVTVPIVQGNSLWGLLLAYHGQSPHPWEASELDVLKRLATQLAIAIQQSQLYQHIQTANRQLEHLATHDGLTQLANRRSFDIHLQQEWSRLLRDQAPLSLILCDIDYFKPYNDTYGHPAGDVCLQQVAQALEQVAQRPADLVARYGGEEFTIVLPDTDLAGAEAIARAIQQALAELGLYHGASPLGQHITLSLGIASVIPTAGQKAQTLIDQADAALYTAKQQGRDRFQVFVAEQAQQS</sequence>
<feature type="domain" description="PAS" evidence="3">
    <location>
        <begin position="330"/>
        <end position="400"/>
    </location>
</feature>
<dbReference type="InterPro" id="IPR029016">
    <property type="entry name" value="GAF-like_dom_sf"/>
</dbReference>
<dbReference type="CDD" id="cd00130">
    <property type="entry name" value="PAS"/>
    <property type="match status" value="5"/>
</dbReference>
<dbReference type="InterPro" id="IPR003018">
    <property type="entry name" value="GAF"/>
</dbReference>
<dbReference type="Pfam" id="PF13426">
    <property type="entry name" value="PAS_9"/>
    <property type="match status" value="2"/>
</dbReference>
<keyword evidence="1" id="KW-0175">Coiled coil</keyword>
<feature type="domain" description="PAC" evidence="4">
    <location>
        <begin position="404"/>
        <end position="456"/>
    </location>
</feature>
<dbReference type="PROSITE" id="PS50113">
    <property type="entry name" value="PAC"/>
    <property type="match status" value="4"/>
</dbReference>
<dbReference type="SUPFAM" id="SSF55781">
    <property type="entry name" value="GAF domain-like"/>
    <property type="match status" value="3"/>
</dbReference>
<dbReference type="InterPro" id="IPR000700">
    <property type="entry name" value="PAS-assoc_C"/>
</dbReference>
<dbReference type="EMBL" id="QBMN01000019">
    <property type="protein sequence ID" value="PZO44317.1"/>
    <property type="molecule type" value="Genomic_DNA"/>
</dbReference>
<feature type="coiled-coil region" evidence="1">
    <location>
        <begin position="696"/>
        <end position="727"/>
    </location>
</feature>
<dbReference type="InterPro" id="IPR052155">
    <property type="entry name" value="Biofilm_reg_signaling"/>
</dbReference>
<feature type="domain" description="Phytochrome chromophore attachment site" evidence="2">
    <location>
        <begin position="1038"/>
        <end position="1171"/>
    </location>
</feature>
<feature type="domain" description="PAC" evidence="4">
    <location>
        <begin position="245"/>
        <end position="297"/>
    </location>
</feature>
<accession>A0A2W4WM91</accession>
<evidence type="ECO:0000259" key="4">
    <source>
        <dbReference type="PROSITE" id="PS50113"/>
    </source>
</evidence>
<dbReference type="Pfam" id="PF00990">
    <property type="entry name" value="GGDEF"/>
    <property type="match status" value="1"/>
</dbReference>
<evidence type="ECO:0000256" key="1">
    <source>
        <dbReference type="SAM" id="Coils"/>
    </source>
</evidence>
<comment type="caution">
    <text evidence="6">The sequence shown here is derived from an EMBL/GenBank/DDBJ whole genome shotgun (WGS) entry which is preliminary data.</text>
</comment>
<dbReference type="PANTHER" id="PTHR44757">
    <property type="entry name" value="DIGUANYLATE CYCLASE DGCP"/>
    <property type="match status" value="1"/>
</dbReference>
<dbReference type="NCBIfam" id="TIGR00229">
    <property type="entry name" value="sensory_box"/>
    <property type="match status" value="5"/>
</dbReference>
<dbReference type="SMART" id="SM00065">
    <property type="entry name" value="GAF"/>
    <property type="match status" value="3"/>
</dbReference>
<evidence type="ECO:0000313" key="7">
    <source>
        <dbReference type="Proteomes" id="UP000249081"/>
    </source>
</evidence>
<feature type="domain" description="PAC" evidence="4">
    <location>
        <begin position="653"/>
        <end position="705"/>
    </location>
</feature>
<evidence type="ECO:0000259" key="5">
    <source>
        <dbReference type="PROSITE" id="PS50887"/>
    </source>
</evidence>
<organism evidence="6 7">
    <name type="scientific">Shackletoniella antarctica</name>
    <dbReference type="NCBI Taxonomy" id="268115"/>
    <lineage>
        <taxon>Bacteria</taxon>
        <taxon>Bacillati</taxon>
        <taxon>Cyanobacteriota</taxon>
        <taxon>Cyanophyceae</taxon>
        <taxon>Oculatellales</taxon>
        <taxon>Oculatellaceae</taxon>
        <taxon>Shackletoniella</taxon>
    </lineage>
</organism>